<proteinExistence type="predicted"/>
<sequence>MTRLGGIHVAWLAVASVCIASSISIVVTASFLGRDGNTAASAHLISKSFRELRFSNIEIGGALHDLKTAGVTEFRISRDRGRRSNEEPFFLNVSSEHDLQTSYRGVYHQVLPFTGYVEEEHLSVVLDQQSWDMRADSPESIQIISWLSHKAAAVGRRANKARGRVFVQYE</sequence>
<dbReference type="EMBL" id="LAZR01001093">
    <property type="protein sequence ID" value="KKN50844.1"/>
    <property type="molecule type" value="Genomic_DNA"/>
</dbReference>
<accession>A0A0F9R7T5</accession>
<name>A0A0F9R7T5_9ZZZZ</name>
<comment type="caution">
    <text evidence="1">The sequence shown here is derived from an EMBL/GenBank/DDBJ whole genome shotgun (WGS) entry which is preliminary data.</text>
</comment>
<dbReference type="AlphaFoldDB" id="A0A0F9R7T5"/>
<evidence type="ECO:0000313" key="1">
    <source>
        <dbReference type="EMBL" id="KKN50844.1"/>
    </source>
</evidence>
<organism evidence="1">
    <name type="scientific">marine sediment metagenome</name>
    <dbReference type="NCBI Taxonomy" id="412755"/>
    <lineage>
        <taxon>unclassified sequences</taxon>
        <taxon>metagenomes</taxon>
        <taxon>ecological metagenomes</taxon>
    </lineage>
</organism>
<gene>
    <name evidence="1" type="ORF">LCGC14_0628800</name>
</gene>
<protein>
    <submittedName>
        <fullName evidence="1">Uncharacterized protein</fullName>
    </submittedName>
</protein>
<reference evidence="1" key="1">
    <citation type="journal article" date="2015" name="Nature">
        <title>Complex archaea that bridge the gap between prokaryotes and eukaryotes.</title>
        <authorList>
            <person name="Spang A."/>
            <person name="Saw J.H."/>
            <person name="Jorgensen S.L."/>
            <person name="Zaremba-Niedzwiedzka K."/>
            <person name="Martijn J."/>
            <person name="Lind A.E."/>
            <person name="van Eijk R."/>
            <person name="Schleper C."/>
            <person name="Guy L."/>
            <person name="Ettema T.J."/>
        </authorList>
    </citation>
    <scope>NUCLEOTIDE SEQUENCE</scope>
</reference>